<gene>
    <name evidence="8" type="primary">yvqK</name>
    <name evidence="8" type="ordered locus">COCOR_06487</name>
</gene>
<evidence type="ECO:0000256" key="5">
    <source>
        <dbReference type="ARBA" id="ARBA00022840"/>
    </source>
</evidence>
<comment type="catalytic activity">
    <reaction evidence="6">
        <text>2 cob(II)yrinate a,c diamide + reduced [electron-transfer flavoprotein] + 2 ATP = 2 adenosylcob(III)yrinate a,c-diamide + 2 triphosphate + oxidized [electron-transfer flavoprotein] + 3 H(+)</text>
        <dbReference type="Rhea" id="RHEA:11528"/>
        <dbReference type="Rhea" id="RHEA-COMP:10685"/>
        <dbReference type="Rhea" id="RHEA-COMP:10686"/>
        <dbReference type="ChEBI" id="CHEBI:15378"/>
        <dbReference type="ChEBI" id="CHEBI:18036"/>
        <dbReference type="ChEBI" id="CHEBI:30616"/>
        <dbReference type="ChEBI" id="CHEBI:57692"/>
        <dbReference type="ChEBI" id="CHEBI:58307"/>
        <dbReference type="ChEBI" id="CHEBI:58503"/>
        <dbReference type="ChEBI" id="CHEBI:58537"/>
        <dbReference type="EC" id="2.5.1.17"/>
    </reaction>
</comment>
<dbReference type="eggNOG" id="COG2096">
    <property type="taxonomic scope" value="Bacteria"/>
</dbReference>
<sequence length="186" mass="20702">MKIYTKTGDAGETGLFGGGRVAKDDALVDAYGEVDELNATLGLARTFPLPADLEHFLQRIQDQLFTVGAVLATPPHTKAAAHIPELRPEWVEEMERHIDRYEEELPKMTHFILPGGSPAAAALHLSRTVCRRAERRVVTLLREDKAPPAVAMYLNRLSDLLFVVARLVNFRAGLPDVKWIPEKPTK</sequence>
<dbReference type="NCBIfam" id="TIGR00636">
    <property type="entry name" value="PduO_Nterm"/>
    <property type="match status" value="1"/>
</dbReference>
<dbReference type="PANTHER" id="PTHR12213">
    <property type="entry name" value="CORRINOID ADENOSYLTRANSFERASE"/>
    <property type="match status" value="1"/>
</dbReference>
<reference evidence="9" key="2">
    <citation type="submission" date="2012-03" db="EMBL/GenBank/DDBJ databases">
        <title>Genome sequence of the fruiting myxobacterium Corallococcus coralloides DSM 2259.</title>
        <authorList>
            <person name="Huntley S."/>
            <person name="Zhang Y."/>
            <person name="Treuner-Lange A."/>
            <person name="Sensen C.W."/>
            <person name="Sogaard-Andersen L."/>
        </authorList>
    </citation>
    <scope>NUCLEOTIDE SEQUENCE [LARGE SCALE GENOMIC DNA]</scope>
    <source>
        <strain evidence="9">ATCC 25202 / DSM 2259 / NBRC 100086 / M2</strain>
    </source>
</reference>
<evidence type="ECO:0000256" key="4">
    <source>
        <dbReference type="ARBA" id="ARBA00022741"/>
    </source>
</evidence>
<name>H8MT40_CORCM</name>
<dbReference type="UniPathway" id="UPA00148">
    <property type="reaction ID" value="UER00233"/>
</dbReference>
<protein>
    <recommendedName>
        <fullName evidence="6">Corrinoid adenosyltransferase</fullName>
        <ecNumber evidence="6">2.5.1.17</ecNumber>
    </recommendedName>
    <alternativeName>
        <fullName evidence="6">Cob(II)alamin adenosyltransferase</fullName>
    </alternativeName>
    <alternativeName>
        <fullName evidence="6">Cob(II)yrinic acid a,c-diamide adenosyltransferase</fullName>
    </alternativeName>
    <alternativeName>
        <fullName evidence="6">Cobinamide/cobalamin adenosyltransferase</fullName>
    </alternativeName>
</protein>
<evidence type="ECO:0000313" key="9">
    <source>
        <dbReference type="Proteomes" id="UP000007587"/>
    </source>
</evidence>
<organism evidence="8 9">
    <name type="scientific">Corallococcus coralloides (strain ATCC 25202 / DSM 2259 / NBRC 100086 / M2)</name>
    <name type="common">Myxococcus coralloides</name>
    <dbReference type="NCBI Taxonomy" id="1144275"/>
    <lineage>
        <taxon>Bacteria</taxon>
        <taxon>Pseudomonadati</taxon>
        <taxon>Myxococcota</taxon>
        <taxon>Myxococcia</taxon>
        <taxon>Myxococcales</taxon>
        <taxon>Cystobacterineae</taxon>
        <taxon>Myxococcaceae</taxon>
        <taxon>Corallococcus</taxon>
    </lineage>
</organism>
<dbReference type="EC" id="2.5.1.17" evidence="6"/>
<dbReference type="InterPro" id="IPR036451">
    <property type="entry name" value="CblAdoTrfase-like_sf"/>
</dbReference>
<dbReference type="OrthoDB" id="9778896at2"/>
<keyword evidence="4 6" id="KW-0547">Nucleotide-binding</keyword>
<evidence type="ECO:0000256" key="3">
    <source>
        <dbReference type="ARBA" id="ARBA00022679"/>
    </source>
</evidence>
<evidence type="ECO:0000256" key="1">
    <source>
        <dbReference type="ARBA" id="ARBA00007487"/>
    </source>
</evidence>
<evidence type="ECO:0000259" key="7">
    <source>
        <dbReference type="Pfam" id="PF01923"/>
    </source>
</evidence>
<dbReference type="SUPFAM" id="SSF89028">
    <property type="entry name" value="Cobalamin adenosyltransferase-like"/>
    <property type="match status" value="1"/>
</dbReference>
<dbReference type="AlphaFoldDB" id="H8MT40"/>
<comment type="similarity">
    <text evidence="1 6">Belongs to the Cob(I)alamin adenosyltransferase family.</text>
</comment>
<comment type="subunit">
    <text evidence="2">Homotrimer.</text>
</comment>
<dbReference type="Gene3D" id="1.20.1200.10">
    <property type="entry name" value="Cobalamin adenosyltransferase-like"/>
    <property type="match status" value="1"/>
</dbReference>
<evidence type="ECO:0000313" key="8">
    <source>
        <dbReference type="EMBL" id="AFE11173.1"/>
    </source>
</evidence>
<reference evidence="8 9" key="1">
    <citation type="journal article" date="2012" name="J. Bacteriol.">
        <title>Complete Genome Sequence of the Fruiting Myxobacterium Corallococcus coralloides DSM 2259.</title>
        <authorList>
            <person name="Huntley S."/>
            <person name="Zhang Y."/>
            <person name="Treuner-Lange A."/>
            <person name="Kneip S."/>
            <person name="Sensen C.W."/>
            <person name="Sogaard-Andersen L."/>
        </authorList>
    </citation>
    <scope>NUCLEOTIDE SEQUENCE [LARGE SCALE GENOMIC DNA]</scope>
    <source>
        <strain evidence="9">ATCC 25202 / DSM 2259 / NBRC 100086 / M2</strain>
    </source>
</reference>
<dbReference type="FunFam" id="1.20.1200.10:FF:000001">
    <property type="entry name" value="Cob(I)yrinic acid a,c-diamide adenosyltransferase"/>
    <property type="match status" value="1"/>
</dbReference>
<keyword evidence="5 6" id="KW-0067">ATP-binding</keyword>
<dbReference type="PANTHER" id="PTHR12213:SF0">
    <property type="entry name" value="CORRINOID ADENOSYLTRANSFERASE MMAB"/>
    <property type="match status" value="1"/>
</dbReference>
<keyword evidence="9" id="KW-1185">Reference proteome</keyword>
<dbReference type="Proteomes" id="UP000007587">
    <property type="component" value="Chromosome"/>
</dbReference>
<keyword evidence="6" id="KW-0169">Cobalamin biosynthesis</keyword>
<keyword evidence="3 6" id="KW-0808">Transferase</keyword>
<dbReference type="KEGG" id="ccx:COCOR_06487"/>
<dbReference type="EMBL" id="CP003389">
    <property type="protein sequence ID" value="AFE11173.1"/>
    <property type="molecule type" value="Genomic_DNA"/>
</dbReference>
<dbReference type="HOGENOM" id="CLU_083486_0_2_7"/>
<dbReference type="InterPro" id="IPR016030">
    <property type="entry name" value="CblAdoTrfase-like"/>
</dbReference>
<comment type="pathway">
    <text evidence="6">Cofactor biosynthesis; adenosylcobalamin biosynthesis; adenosylcobalamin from cob(II)yrinate a,c-diamide: step 2/7.</text>
</comment>
<dbReference type="GO" id="GO:0009236">
    <property type="term" value="P:cobalamin biosynthetic process"/>
    <property type="evidence" value="ECO:0007669"/>
    <property type="project" value="UniProtKB-UniRule"/>
</dbReference>
<dbReference type="RefSeq" id="WP_014399275.1">
    <property type="nucleotide sequence ID" value="NC_017030.1"/>
</dbReference>
<accession>H8MT40</accession>
<dbReference type="GO" id="GO:0008817">
    <property type="term" value="F:corrinoid adenosyltransferase activity"/>
    <property type="evidence" value="ECO:0007669"/>
    <property type="project" value="UniProtKB-UniRule"/>
</dbReference>
<dbReference type="GO" id="GO:0005524">
    <property type="term" value="F:ATP binding"/>
    <property type="evidence" value="ECO:0007669"/>
    <property type="project" value="UniProtKB-UniRule"/>
</dbReference>
<evidence type="ECO:0000256" key="2">
    <source>
        <dbReference type="ARBA" id="ARBA00011233"/>
    </source>
</evidence>
<dbReference type="InterPro" id="IPR029499">
    <property type="entry name" value="PduO-typ"/>
</dbReference>
<proteinExistence type="inferred from homology"/>
<dbReference type="InParanoid" id="H8MT40"/>
<feature type="domain" description="Cobalamin adenosyltransferase-like" evidence="7">
    <location>
        <begin position="3"/>
        <end position="167"/>
    </location>
</feature>
<dbReference type="STRING" id="1144275.COCOR_06487"/>
<evidence type="ECO:0000256" key="6">
    <source>
        <dbReference type="RuleBase" id="RU366026"/>
    </source>
</evidence>
<dbReference type="Pfam" id="PF01923">
    <property type="entry name" value="Cob_adeno_trans"/>
    <property type="match status" value="1"/>
</dbReference>
<dbReference type="FunCoup" id="H8MT40">
    <property type="interactions" value="324"/>
</dbReference>
<comment type="catalytic activity">
    <reaction evidence="6">
        <text>2 cob(II)alamin + reduced [electron-transfer flavoprotein] + 2 ATP = 2 adenosylcob(III)alamin + 2 triphosphate + oxidized [electron-transfer flavoprotein] + 3 H(+)</text>
        <dbReference type="Rhea" id="RHEA:28671"/>
        <dbReference type="Rhea" id="RHEA-COMP:10685"/>
        <dbReference type="Rhea" id="RHEA-COMP:10686"/>
        <dbReference type="ChEBI" id="CHEBI:15378"/>
        <dbReference type="ChEBI" id="CHEBI:16304"/>
        <dbReference type="ChEBI" id="CHEBI:18036"/>
        <dbReference type="ChEBI" id="CHEBI:18408"/>
        <dbReference type="ChEBI" id="CHEBI:30616"/>
        <dbReference type="ChEBI" id="CHEBI:57692"/>
        <dbReference type="ChEBI" id="CHEBI:58307"/>
        <dbReference type="EC" id="2.5.1.17"/>
    </reaction>
</comment>